<feature type="compositionally biased region" description="Pro residues" evidence="1">
    <location>
        <begin position="1316"/>
        <end position="1329"/>
    </location>
</feature>
<evidence type="ECO:0000313" key="4">
    <source>
        <dbReference type="EMBL" id="KAK4146414.1"/>
    </source>
</evidence>
<evidence type="ECO:0000259" key="3">
    <source>
        <dbReference type="PROSITE" id="PS51293"/>
    </source>
</evidence>
<feature type="compositionally biased region" description="Pro residues" evidence="1">
    <location>
        <begin position="1829"/>
        <end position="1840"/>
    </location>
</feature>
<evidence type="ECO:0000259" key="2">
    <source>
        <dbReference type="PROSITE" id="PS50090"/>
    </source>
</evidence>
<evidence type="ECO:0000256" key="1">
    <source>
        <dbReference type="SAM" id="MobiDB-lite"/>
    </source>
</evidence>
<dbReference type="InterPro" id="IPR017884">
    <property type="entry name" value="SANT_dom"/>
</dbReference>
<evidence type="ECO:0008006" key="6">
    <source>
        <dbReference type="Google" id="ProtNLM"/>
    </source>
</evidence>
<gene>
    <name evidence="4" type="ORF">C8A04DRAFT_9726</name>
</gene>
<keyword evidence="5" id="KW-1185">Reference proteome</keyword>
<feature type="compositionally biased region" description="Basic and acidic residues" evidence="1">
    <location>
        <begin position="728"/>
        <end position="747"/>
    </location>
</feature>
<dbReference type="SUPFAM" id="SSF46689">
    <property type="entry name" value="Homeodomain-like"/>
    <property type="match status" value="2"/>
</dbReference>
<feature type="compositionally biased region" description="Pro residues" evidence="1">
    <location>
        <begin position="1939"/>
        <end position="1950"/>
    </location>
</feature>
<feature type="region of interest" description="Disordered" evidence="1">
    <location>
        <begin position="931"/>
        <end position="953"/>
    </location>
</feature>
<dbReference type="InterPro" id="IPR001005">
    <property type="entry name" value="SANT/Myb"/>
</dbReference>
<feature type="compositionally biased region" description="Basic and acidic residues" evidence="1">
    <location>
        <begin position="11"/>
        <end position="56"/>
    </location>
</feature>
<feature type="compositionally biased region" description="Polar residues" evidence="1">
    <location>
        <begin position="1892"/>
        <end position="1903"/>
    </location>
</feature>
<dbReference type="RefSeq" id="XP_062639785.1">
    <property type="nucleotide sequence ID" value="XM_062785599.1"/>
</dbReference>
<dbReference type="GO" id="GO:0006357">
    <property type="term" value="P:regulation of transcription by RNA polymerase II"/>
    <property type="evidence" value="ECO:0007669"/>
    <property type="project" value="TreeGrafter"/>
</dbReference>
<feature type="compositionally biased region" description="Basic and acidic residues" evidence="1">
    <location>
        <begin position="537"/>
        <end position="550"/>
    </location>
</feature>
<feature type="compositionally biased region" description="Basic and acidic residues" evidence="1">
    <location>
        <begin position="463"/>
        <end position="473"/>
    </location>
</feature>
<feature type="compositionally biased region" description="Basic and acidic residues" evidence="1">
    <location>
        <begin position="480"/>
        <end position="493"/>
    </location>
</feature>
<organism evidence="4 5">
    <name type="scientific">Dichotomopilus funicola</name>
    <dbReference type="NCBI Taxonomy" id="1934379"/>
    <lineage>
        <taxon>Eukaryota</taxon>
        <taxon>Fungi</taxon>
        <taxon>Dikarya</taxon>
        <taxon>Ascomycota</taxon>
        <taxon>Pezizomycotina</taxon>
        <taxon>Sordariomycetes</taxon>
        <taxon>Sordariomycetidae</taxon>
        <taxon>Sordariales</taxon>
        <taxon>Chaetomiaceae</taxon>
        <taxon>Dichotomopilus</taxon>
    </lineage>
</organism>
<reference evidence="4" key="1">
    <citation type="journal article" date="2023" name="Mol. Phylogenet. Evol.">
        <title>Genome-scale phylogeny and comparative genomics of the fungal order Sordariales.</title>
        <authorList>
            <person name="Hensen N."/>
            <person name="Bonometti L."/>
            <person name="Westerberg I."/>
            <person name="Brannstrom I.O."/>
            <person name="Guillou S."/>
            <person name="Cros-Aarteil S."/>
            <person name="Calhoun S."/>
            <person name="Haridas S."/>
            <person name="Kuo A."/>
            <person name="Mondo S."/>
            <person name="Pangilinan J."/>
            <person name="Riley R."/>
            <person name="LaButti K."/>
            <person name="Andreopoulos B."/>
            <person name="Lipzen A."/>
            <person name="Chen C."/>
            <person name="Yan M."/>
            <person name="Daum C."/>
            <person name="Ng V."/>
            <person name="Clum A."/>
            <person name="Steindorff A."/>
            <person name="Ohm R.A."/>
            <person name="Martin F."/>
            <person name="Silar P."/>
            <person name="Natvig D.O."/>
            <person name="Lalanne C."/>
            <person name="Gautier V."/>
            <person name="Ament-Velasquez S.L."/>
            <person name="Kruys A."/>
            <person name="Hutchinson M.I."/>
            <person name="Powell A.J."/>
            <person name="Barry K."/>
            <person name="Miller A.N."/>
            <person name="Grigoriev I.V."/>
            <person name="Debuchy R."/>
            <person name="Gladieux P."/>
            <person name="Hiltunen Thoren M."/>
            <person name="Johannesson H."/>
        </authorList>
    </citation>
    <scope>NUCLEOTIDE SEQUENCE</scope>
    <source>
        <strain evidence="4">CBS 141.50</strain>
    </source>
</reference>
<feature type="compositionally biased region" description="Polar residues" evidence="1">
    <location>
        <begin position="1568"/>
        <end position="1587"/>
    </location>
</feature>
<feature type="compositionally biased region" description="Low complexity" evidence="1">
    <location>
        <begin position="2054"/>
        <end position="2075"/>
    </location>
</feature>
<feature type="compositionally biased region" description="Polar residues" evidence="1">
    <location>
        <begin position="1346"/>
        <end position="1357"/>
    </location>
</feature>
<feature type="domain" description="Myb-like" evidence="2">
    <location>
        <begin position="1346"/>
        <end position="1400"/>
    </location>
</feature>
<name>A0AAN6V7W4_9PEZI</name>
<feature type="compositionally biased region" description="Basic residues" evidence="1">
    <location>
        <begin position="1975"/>
        <end position="1987"/>
    </location>
</feature>
<dbReference type="InterPro" id="IPR051571">
    <property type="entry name" value="N-CoR_corepressor"/>
</dbReference>
<feature type="compositionally biased region" description="Polar residues" evidence="1">
    <location>
        <begin position="1103"/>
        <end position="1114"/>
    </location>
</feature>
<reference evidence="4" key="2">
    <citation type="submission" date="2023-05" db="EMBL/GenBank/DDBJ databases">
        <authorList>
            <consortium name="Lawrence Berkeley National Laboratory"/>
            <person name="Steindorff A."/>
            <person name="Hensen N."/>
            <person name="Bonometti L."/>
            <person name="Westerberg I."/>
            <person name="Brannstrom I.O."/>
            <person name="Guillou S."/>
            <person name="Cros-Aarteil S."/>
            <person name="Calhoun S."/>
            <person name="Haridas S."/>
            <person name="Kuo A."/>
            <person name="Mondo S."/>
            <person name="Pangilinan J."/>
            <person name="Riley R."/>
            <person name="Labutti K."/>
            <person name="Andreopoulos B."/>
            <person name="Lipzen A."/>
            <person name="Chen C."/>
            <person name="Yanf M."/>
            <person name="Daum C."/>
            <person name="Ng V."/>
            <person name="Clum A."/>
            <person name="Ohm R."/>
            <person name="Martin F."/>
            <person name="Silar P."/>
            <person name="Natvig D."/>
            <person name="Lalanne C."/>
            <person name="Gautier V."/>
            <person name="Ament-Velasquez S.L."/>
            <person name="Kruys A."/>
            <person name="Hutchinson M.I."/>
            <person name="Powell A.J."/>
            <person name="Barry K."/>
            <person name="Miller A.N."/>
            <person name="Grigoriev I.V."/>
            <person name="Debuchy R."/>
            <person name="Gladieux P."/>
            <person name="Thoren M.H."/>
            <person name="Johannesson H."/>
        </authorList>
    </citation>
    <scope>NUCLEOTIDE SEQUENCE</scope>
    <source>
        <strain evidence="4">CBS 141.50</strain>
    </source>
</reference>
<feature type="compositionally biased region" description="Basic residues" evidence="1">
    <location>
        <begin position="1086"/>
        <end position="1101"/>
    </location>
</feature>
<feature type="compositionally biased region" description="Gly residues" evidence="1">
    <location>
        <begin position="2278"/>
        <end position="2293"/>
    </location>
</feature>
<dbReference type="SMART" id="SM00717">
    <property type="entry name" value="SANT"/>
    <property type="match status" value="2"/>
</dbReference>
<feature type="compositionally biased region" description="Basic and acidic residues" evidence="1">
    <location>
        <begin position="1622"/>
        <end position="1635"/>
    </location>
</feature>
<feature type="region of interest" description="Disordered" evidence="1">
    <location>
        <begin position="695"/>
        <end position="769"/>
    </location>
</feature>
<dbReference type="Proteomes" id="UP001302676">
    <property type="component" value="Unassembled WGS sequence"/>
</dbReference>
<feature type="compositionally biased region" description="Low complexity" evidence="1">
    <location>
        <begin position="452"/>
        <end position="462"/>
    </location>
</feature>
<feature type="compositionally biased region" description="Basic and acidic residues" evidence="1">
    <location>
        <begin position="1588"/>
        <end position="1615"/>
    </location>
</feature>
<feature type="compositionally biased region" description="Polar residues" evidence="1">
    <location>
        <begin position="1532"/>
        <end position="1547"/>
    </location>
</feature>
<sequence length="2317" mass="253926">MIRRFVQLKGYDYRSRYTGRFDGDRRSRSPRDRSPYGDRTDRGPQYPDADRRRPPPDSRGNPSGFPPSRDGFRDSLSGIQPPRGPKALIDPPSGPRGGGFAGDFRGRGRGGGRGRQWRDDSRDGGRDREDYRDRPHFRDERSRERERVHDRDRDRDREWPPRDQRDRPDFPRARRPSPPPLRARSPLPSRDFRDTRDPPLGVDADRGRRGSRDGPLSAGSSNSDPMFSQSPFRGGFRGGSRGGGRGRGDWDQRTGRDRGNFYDDRDRYPRSRSQESRWGREADDRDRRDSRYAEPGRDPRDDREVRERENRDRELIRPKADRVSHEPPSAKDVSPPPIAPSAPAFGSVPSRQNTATTEIQSLTGKPPPTGPRALTEERPVSAGHAVGNERPPPTGPSKPALSDGGPPIPLGPRAQQKQQRSSKQWINPSLNVKKSQVESPKTARSQNFPLQSARPSGSSSSHSEFHRDFDKRPRSPGARSDSHALGAERERFGLHVATGPNEIMIKSERGSQSARASVDRETKTAPNSADIKMGGMDLDRPREQQEKARLNEQAVSPAASSKPGDSVPEQPTEPQPAIQKKFTVLAVPFSRVQLPPREAPPPASDESSESDDDEDMDVYFEREISKTESELKRARDAAEKVPMPIVRRYAGLVHTALLSVLNNDEASLTKLVGPVPENFTFPRVKPSAEVAIKEVPGAGADETVAQEKGQDQAQGQPVREPSAIPTVEKADEQPAVERPEPQPKVEEVDTEGSGLPPVPEIGKSKPLDHDVDMRDAADAEPAAIQAPVPTHVPTAREGLGILLQPPVGRPGLDKNNVSREGSENRTEDDASIYGSVEVVREFSATPPAEDLPMYNVKPWFRSRRVRKMGEQAANFGDFLFHHFQDQTVSAHLAQDELRQEYRKKYDAYLRFTHSDDQAAIRSRDFFASSGVQPGTTGKAAAADSKPEGGRRGAGRFATEFDLDYAIKESIREHEEMREREARALKEKYRTEKEASIPEMFWTEEEKDQVNFYDTAGLLPLEKLVATWQVVPQHVNFTQDEADKFEKAYLETPKQWGRISREVGKRDPGTCILYYYAKKRDLNLKDKLKKQPRRRKKGRGKQRSSALVSELGNTENETEDTSGAGAGQETGENGERRRPPRRAAAPVWGNNDNATPNADSDGATPAPTPGRRRAGTTADAKDGPGGVDRPEAAKRGGRKARQPRADKEAKGPKQLAQAPGPGGGVPLAVPSGKPGRARANSKAQGPEWLSPSTTVDMAAASRTPLPFDVPHGAAAGASGGMQPPLVPVQQQGQLASPERGGPPPISSTISEVMAPPSLRPEPPPPPPPASVPTFEISQPAGPDRIRTPQQASSYWSVSETTDFPGLLRAFGTDWSKIANHMQTKTATMTKEGTKPEWEQIAMEADGKGSRGEKRPLPPTPTQGPRKRYDVSSATGHRPLAAAEPDEGMLTKVEPQPQPSQPFLRFQVPIAQAAPVSHTLGQPPTSTTATASQQAPSASPAVSQAMSPHTHPLRPPAPSYSYPEREIREMEPQPLSQQQQPVRISQKPVSTAVPKTTAPIPSVPEPAPSRTAQWQNDLGGQFSLLSQQADKARGGPRDVRDRSRLDLGPRDSPRPADRAPPLRMKQEPESALHHPHPDAYPPYQPAQRGMSSRTEPAPLGRPQQAQPQPPGQPEPSRSTASYPPPIHTQQQQQQSGRSLFGEPPQPSQISPANERPLSSIPRRTPVPMQDSPYGAAPSSSSLPSPAPPVQPPAQQQQQAAPAPVPPRAPERKVNIMSLLNDDEPPAPKRVAEVSAPNRSLTPQPLSRPPPATSLPPRRDVETGYPYARNPGQPPQSAIPPLKPYHTQSPQPGHMRVPSSGMPGMDRMDRMERMDTGPDAQRDYYARHSYPAQHISASNSPQSQHTPYAPPGQHHPQHSQSSQGGYPTQQPYQTYQVSQSRPPSPPSQYPPHPSMSGRREAVPAPRESWLQQQQPMHPHQHPHPHQHQHHPQQQPLPHHGHQQRPSQSGWPPHQAPPKPSQSLPTQSAWAAQNGGVPTKPSVSSPLPAQQHHVWPTAGPGQQQQQQAQQPSASHQSHPLNLRDPRGPSVYESQSPTTGMPTHPHHQHHNSLGGGSSAGRYVPSPQDSIRRGEQPTPLAPQQPQQQQPTSGGGSSANSSTGGPQAPYARYANTPGPAVQHPPPGRELPGRSYTPVPGGFDLRGSQGAPRGPPGPPGSQSQIRDQQLRDQQMREGFSHQHQQQQHQHVHQQQMREAQMRENQMRESQMRESQLREAQQQQQQGQGGSGSGGSGSGNGILGRQLRPGPPGPSEGAMGGGERRY</sequence>
<dbReference type="EMBL" id="MU853561">
    <property type="protein sequence ID" value="KAK4146414.1"/>
    <property type="molecule type" value="Genomic_DNA"/>
</dbReference>
<dbReference type="InterPro" id="IPR009057">
    <property type="entry name" value="Homeodomain-like_sf"/>
</dbReference>
<feature type="compositionally biased region" description="Basic and acidic residues" evidence="1">
    <location>
        <begin position="2251"/>
        <end position="2268"/>
    </location>
</feature>
<dbReference type="GO" id="GO:0034967">
    <property type="term" value="C:Set3 complex"/>
    <property type="evidence" value="ECO:0007669"/>
    <property type="project" value="TreeGrafter"/>
</dbReference>
<feature type="region of interest" description="Disordered" evidence="1">
    <location>
        <begin position="1084"/>
        <end position="1357"/>
    </location>
</feature>
<feature type="compositionally biased region" description="Low complexity" evidence="1">
    <location>
        <begin position="1908"/>
        <end position="1938"/>
    </location>
</feature>
<dbReference type="PROSITE" id="PS51293">
    <property type="entry name" value="SANT"/>
    <property type="match status" value="1"/>
</dbReference>
<feature type="compositionally biased region" description="Polar residues" evidence="1">
    <location>
        <begin position="2087"/>
        <end position="2096"/>
    </location>
</feature>
<evidence type="ECO:0000313" key="5">
    <source>
        <dbReference type="Proteomes" id="UP001302676"/>
    </source>
</evidence>
<dbReference type="PANTHER" id="PTHR13992:SF39">
    <property type="entry name" value="SMRTER, ISOFORM G"/>
    <property type="match status" value="1"/>
</dbReference>
<feature type="compositionally biased region" description="Low complexity" evidence="1">
    <location>
        <begin position="2130"/>
        <end position="2144"/>
    </location>
</feature>
<dbReference type="CDD" id="cd00167">
    <property type="entry name" value="SANT"/>
    <property type="match status" value="1"/>
</dbReference>
<feature type="compositionally biased region" description="Gly residues" evidence="1">
    <location>
        <begin position="235"/>
        <end position="245"/>
    </location>
</feature>
<feature type="domain" description="SANT" evidence="3">
    <location>
        <begin position="1035"/>
        <end position="1082"/>
    </location>
</feature>
<feature type="compositionally biased region" description="Low complexity" evidence="1">
    <location>
        <begin position="1279"/>
        <end position="1293"/>
    </location>
</feature>
<protein>
    <recommendedName>
        <fullName evidence="6">SANT domain-containing protein</fullName>
    </recommendedName>
</protein>
<feature type="compositionally biased region" description="Basic and acidic residues" evidence="1">
    <location>
        <begin position="2220"/>
        <end position="2232"/>
    </location>
</feature>
<feature type="region of interest" description="Disordered" evidence="1">
    <location>
        <begin position="801"/>
        <end position="828"/>
    </location>
</feature>
<feature type="compositionally biased region" description="Basic and acidic residues" evidence="1">
    <location>
        <begin position="1863"/>
        <end position="1883"/>
    </location>
</feature>
<feature type="compositionally biased region" description="Low complexity" evidence="1">
    <location>
        <begin position="1750"/>
        <end position="1759"/>
    </location>
</feature>
<feature type="compositionally biased region" description="Low complexity" evidence="1">
    <location>
        <begin position="2233"/>
        <end position="2246"/>
    </location>
</feature>
<feature type="compositionally biased region" description="Polar residues" evidence="1">
    <location>
        <begin position="218"/>
        <end position="231"/>
    </location>
</feature>
<dbReference type="PROSITE" id="PS50090">
    <property type="entry name" value="MYB_LIKE"/>
    <property type="match status" value="1"/>
</dbReference>
<proteinExistence type="predicted"/>
<feature type="compositionally biased region" description="Basic and acidic residues" evidence="1">
    <location>
        <begin position="116"/>
        <end position="172"/>
    </location>
</feature>
<accession>A0AAN6V7W4</accession>
<feature type="compositionally biased region" description="Basic and acidic residues" evidence="1">
    <location>
        <begin position="816"/>
        <end position="828"/>
    </location>
</feature>
<feature type="compositionally biased region" description="Polar residues" evidence="1">
    <location>
        <begin position="425"/>
        <end position="450"/>
    </location>
</feature>
<dbReference type="Gene3D" id="1.10.10.60">
    <property type="entry name" value="Homeodomain-like"/>
    <property type="match status" value="1"/>
</dbReference>
<feature type="compositionally biased region" description="Basic and acidic residues" evidence="1">
    <location>
        <begin position="1403"/>
        <end position="1414"/>
    </location>
</feature>
<dbReference type="GeneID" id="87822212"/>
<feature type="compositionally biased region" description="Basic and acidic residues" evidence="1">
    <location>
        <begin position="190"/>
        <end position="212"/>
    </location>
</feature>
<feature type="compositionally biased region" description="Basic and acidic residues" evidence="1">
    <location>
        <begin position="246"/>
        <end position="329"/>
    </location>
</feature>
<feature type="compositionally biased region" description="Polar residues" evidence="1">
    <location>
        <begin position="2017"/>
        <end position="2027"/>
    </location>
</feature>
<feature type="compositionally biased region" description="Polar residues" evidence="1">
    <location>
        <begin position="349"/>
        <end position="363"/>
    </location>
</feature>
<feature type="compositionally biased region" description="Low complexity" evidence="1">
    <location>
        <begin position="1654"/>
        <end position="1664"/>
    </location>
</feature>
<feature type="region of interest" description="Disordered" evidence="1">
    <location>
        <begin position="1"/>
        <end position="617"/>
    </location>
</feature>
<feature type="compositionally biased region" description="Low complexity" evidence="1">
    <location>
        <begin position="1480"/>
        <end position="1506"/>
    </location>
</feature>
<feature type="compositionally biased region" description="Acidic residues" evidence="1">
    <location>
        <begin position="606"/>
        <end position="617"/>
    </location>
</feature>
<feature type="compositionally biased region" description="Low complexity" evidence="1">
    <location>
        <begin position="413"/>
        <end position="424"/>
    </location>
</feature>
<dbReference type="PANTHER" id="PTHR13992">
    <property type="entry name" value="NUCLEAR RECEPTOR CO-REPRESSOR RELATED NCOR"/>
    <property type="match status" value="1"/>
</dbReference>
<feature type="region of interest" description="Disordered" evidence="1">
    <location>
        <begin position="1384"/>
        <end position="2317"/>
    </location>
</feature>
<comment type="caution">
    <text evidence="4">The sequence shown here is derived from an EMBL/GenBank/DDBJ whole genome shotgun (WGS) entry which is preliminary data.</text>
</comment>